<keyword evidence="6" id="KW-1185">Reference proteome</keyword>
<name>A0ABM1VVG1_APLCA</name>
<dbReference type="InterPro" id="IPR050392">
    <property type="entry name" value="Collagen/C1q_domain"/>
</dbReference>
<organism evidence="6 7">
    <name type="scientific">Aplysia californica</name>
    <name type="common">California sea hare</name>
    <dbReference type="NCBI Taxonomy" id="6500"/>
    <lineage>
        <taxon>Eukaryota</taxon>
        <taxon>Metazoa</taxon>
        <taxon>Spiralia</taxon>
        <taxon>Lophotrochozoa</taxon>
        <taxon>Mollusca</taxon>
        <taxon>Gastropoda</taxon>
        <taxon>Heterobranchia</taxon>
        <taxon>Euthyneura</taxon>
        <taxon>Tectipleura</taxon>
        <taxon>Aplysiida</taxon>
        <taxon>Aplysioidea</taxon>
        <taxon>Aplysiidae</taxon>
        <taxon>Aplysia</taxon>
    </lineage>
</organism>
<dbReference type="RefSeq" id="XP_035826403.1">
    <property type="nucleotide sequence ID" value="XM_035970510.1"/>
</dbReference>
<dbReference type="InterPro" id="IPR001073">
    <property type="entry name" value="C1q_dom"/>
</dbReference>
<dbReference type="PRINTS" id="PR00007">
    <property type="entry name" value="COMPLEMNTC1Q"/>
</dbReference>
<feature type="compositionally biased region" description="Basic residues" evidence="3">
    <location>
        <begin position="24"/>
        <end position="33"/>
    </location>
</feature>
<feature type="signal peptide" evidence="4">
    <location>
        <begin position="1"/>
        <end position="22"/>
    </location>
</feature>
<dbReference type="SMART" id="SM00110">
    <property type="entry name" value="C1Q"/>
    <property type="match status" value="1"/>
</dbReference>
<feature type="domain" description="C1q" evidence="5">
    <location>
        <begin position="103"/>
        <end position="236"/>
    </location>
</feature>
<reference evidence="7" key="1">
    <citation type="submission" date="2025-08" db="UniProtKB">
        <authorList>
            <consortium name="RefSeq"/>
        </authorList>
    </citation>
    <scope>IDENTIFICATION</scope>
</reference>
<dbReference type="Gene3D" id="1.20.5.320">
    <property type="entry name" value="6-Phosphogluconate Dehydrogenase, domain 3"/>
    <property type="match status" value="1"/>
</dbReference>
<dbReference type="PANTHER" id="PTHR15427:SF33">
    <property type="entry name" value="COLLAGEN IV NC1 DOMAIN-CONTAINING PROTEIN"/>
    <property type="match status" value="1"/>
</dbReference>
<evidence type="ECO:0000259" key="5">
    <source>
        <dbReference type="PROSITE" id="PS50871"/>
    </source>
</evidence>
<feature type="chain" id="PRO_5045546345" evidence="4">
    <location>
        <begin position="23"/>
        <end position="236"/>
    </location>
</feature>
<feature type="region of interest" description="Disordered" evidence="3">
    <location>
        <begin position="65"/>
        <end position="95"/>
    </location>
</feature>
<evidence type="ECO:0000256" key="1">
    <source>
        <dbReference type="ARBA" id="ARBA00004613"/>
    </source>
</evidence>
<dbReference type="Proteomes" id="UP000694888">
    <property type="component" value="Unplaced"/>
</dbReference>
<comment type="subcellular location">
    <subcellularLocation>
        <location evidence="1">Secreted</location>
    </subcellularLocation>
</comment>
<dbReference type="PANTHER" id="PTHR15427">
    <property type="entry name" value="EMILIN ELASTIN MICROFIBRIL INTERFACE-LOCATED PROTEIN ELASTIN MICROFIBRIL INTERFACER"/>
    <property type="match status" value="1"/>
</dbReference>
<dbReference type="PROSITE" id="PS50871">
    <property type="entry name" value="C1Q"/>
    <property type="match status" value="1"/>
</dbReference>
<proteinExistence type="predicted"/>
<evidence type="ECO:0000313" key="6">
    <source>
        <dbReference type="Proteomes" id="UP000694888"/>
    </source>
</evidence>
<protein>
    <submittedName>
        <fullName evidence="7">Complement C1q-like protein 4</fullName>
    </submittedName>
</protein>
<evidence type="ECO:0000313" key="7">
    <source>
        <dbReference type="RefSeq" id="XP_035826403.1"/>
    </source>
</evidence>
<gene>
    <name evidence="7" type="primary">LOC101851650</name>
</gene>
<evidence type="ECO:0000256" key="3">
    <source>
        <dbReference type="SAM" id="MobiDB-lite"/>
    </source>
</evidence>
<dbReference type="GeneID" id="101851650"/>
<sequence>MASRQNVILLIILVVSFAMTSSKRSPRRNRNRGQYRDSEIEDDQSGDLQDVCELEVSCKGGEMLPVSLPIRGPRGPSGKPGTPGLPGKRGPPGVPGEAVLNSDDAGHVAFFVGLGSNTGPVSSNTDLLFDKIVTNVGAAFSVETSRFTAPYNGTYSFSVTIAAQGRQRAAVEIVLNGKMVATIWAESFPYWASASNTVILNMETDDQVWLVLLSRASYLHGYMYTTFSGHCLYRGL</sequence>
<keyword evidence="4" id="KW-0732">Signal</keyword>
<feature type="region of interest" description="Disordered" evidence="3">
    <location>
        <begin position="22"/>
        <end position="46"/>
    </location>
</feature>
<accession>A0ABM1VVG1</accession>
<dbReference type="InterPro" id="IPR008983">
    <property type="entry name" value="Tumour_necrosis_fac-like_dom"/>
</dbReference>
<dbReference type="Pfam" id="PF00386">
    <property type="entry name" value="C1q"/>
    <property type="match status" value="1"/>
</dbReference>
<evidence type="ECO:0000256" key="2">
    <source>
        <dbReference type="ARBA" id="ARBA00022525"/>
    </source>
</evidence>
<dbReference type="SUPFAM" id="SSF49842">
    <property type="entry name" value="TNF-like"/>
    <property type="match status" value="1"/>
</dbReference>
<dbReference type="Gene3D" id="2.60.120.40">
    <property type="match status" value="1"/>
</dbReference>
<evidence type="ECO:0000256" key="4">
    <source>
        <dbReference type="SAM" id="SignalP"/>
    </source>
</evidence>
<keyword evidence="2" id="KW-0964">Secreted</keyword>